<keyword evidence="1" id="KW-0805">Transcription regulation</keyword>
<dbReference type="Pfam" id="PF09278">
    <property type="entry name" value="MerR-DNA-bind"/>
    <property type="match status" value="1"/>
</dbReference>
<dbReference type="PANTHER" id="PTHR30204">
    <property type="entry name" value="REDOX-CYCLING DRUG-SENSING TRANSCRIPTIONAL ACTIVATOR SOXR"/>
    <property type="match status" value="1"/>
</dbReference>
<dbReference type="InterPro" id="IPR009061">
    <property type="entry name" value="DNA-bd_dom_put_sf"/>
</dbReference>
<dbReference type="SUPFAM" id="SSF46955">
    <property type="entry name" value="Putative DNA-binding domain"/>
    <property type="match status" value="1"/>
</dbReference>
<dbReference type="PANTHER" id="PTHR30204:SF92">
    <property type="entry name" value="HTH-TYPE TRANSCRIPTIONAL REGULATOR ZNTR"/>
    <property type="match status" value="1"/>
</dbReference>
<evidence type="ECO:0000313" key="6">
    <source>
        <dbReference type="Proteomes" id="UP000074119"/>
    </source>
</evidence>
<accession>A0A127M8P0</accession>
<dbReference type="InterPro" id="IPR047057">
    <property type="entry name" value="MerR_fam"/>
</dbReference>
<protein>
    <submittedName>
        <fullName evidence="5">Transcriptional regulator</fullName>
    </submittedName>
</protein>
<dbReference type="STRING" id="1470434.AZF00_15235"/>
<dbReference type="InterPro" id="IPR000551">
    <property type="entry name" value="MerR-type_HTH_dom"/>
</dbReference>
<keyword evidence="2" id="KW-0238">DNA-binding</keyword>
<proteinExistence type="predicted"/>
<evidence type="ECO:0000256" key="1">
    <source>
        <dbReference type="ARBA" id="ARBA00023015"/>
    </source>
</evidence>
<dbReference type="PRINTS" id="PR00040">
    <property type="entry name" value="HTHMERR"/>
</dbReference>
<gene>
    <name evidence="5" type="ORF">AZF00_15235</name>
</gene>
<dbReference type="CDD" id="cd04785">
    <property type="entry name" value="HTH_CadR-PbrR-like"/>
    <property type="match status" value="1"/>
</dbReference>
<dbReference type="InterPro" id="IPR015358">
    <property type="entry name" value="Tscrpt_reg_MerR_DNA-bd"/>
</dbReference>
<dbReference type="PROSITE" id="PS00552">
    <property type="entry name" value="HTH_MERR_1"/>
    <property type="match status" value="1"/>
</dbReference>
<dbReference type="Pfam" id="PF00376">
    <property type="entry name" value="MerR"/>
    <property type="match status" value="1"/>
</dbReference>
<dbReference type="RefSeq" id="WP_062384176.1">
    <property type="nucleotide sequence ID" value="NZ_CP014544.1"/>
</dbReference>
<feature type="domain" description="HTH merR-type" evidence="4">
    <location>
        <begin position="7"/>
        <end position="76"/>
    </location>
</feature>
<dbReference type="PROSITE" id="PS50937">
    <property type="entry name" value="HTH_MERR_2"/>
    <property type="match status" value="1"/>
</dbReference>
<evidence type="ECO:0000259" key="4">
    <source>
        <dbReference type="PROSITE" id="PS50937"/>
    </source>
</evidence>
<evidence type="ECO:0000256" key="3">
    <source>
        <dbReference type="ARBA" id="ARBA00023163"/>
    </source>
</evidence>
<dbReference type="GO" id="GO:0003700">
    <property type="term" value="F:DNA-binding transcription factor activity"/>
    <property type="evidence" value="ECO:0007669"/>
    <property type="project" value="InterPro"/>
</dbReference>
<organism evidence="5 6">
    <name type="scientific">Zhongshania aliphaticivorans</name>
    <dbReference type="NCBI Taxonomy" id="1470434"/>
    <lineage>
        <taxon>Bacteria</taxon>
        <taxon>Pseudomonadati</taxon>
        <taxon>Pseudomonadota</taxon>
        <taxon>Gammaproteobacteria</taxon>
        <taxon>Cellvibrionales</taxon>
        <taxon>Spongiibacteraceae</taxon>
        <taxon>Zhongshania</taxon>
    </lineage>
</organism>
<dbReference type="SMART" id="SM00422">
    <property type="entry name" value="HTH_MERR"/>
    <property type="match status" value="1"/>
</dbReference>
<dbReference type="KEGG" id="zal:AZF00_15235"/>
<dbReference type="EMBL" id="CP014544">
    <property type="protein sequence ID" value="AMO69566.1"/>
    <property type="molecule type" value="Genomic_DNA"/>
</dbReference>
<dbReference type="GO" id="GO:0003677">
    <property type="term" value="F:DNA binding"/>
    <property type="evidence" value="ECO:0007669"/>
    <property type="project" value="UniProtKB-KW"/>
</dbReference>
<evidence type="ECO:0000313" key="5">
    <source>
        <dbReference type="EMBL" id="AMO69566.1"/>
    </source>
</evidence>
<dbReference type="Proteomes" id="UP000074119">
    <property type="component" value="Chromosome"/>
</dbReference>
<dbReference type="AlphaFoldDB" id="A0A127M8P0"/>
<keyword evidence="3" id="KW-0804">Transcription</keyword>
<reference evidence="5 6" key="1">
    <citation type="submission" date="2015-12" db="EMBL/GenBank/DDBJ databases">
        <authorList>
            <person name="Shamseldin A."/>
            <person name="Moawad H."/>
            <person name="Abd El-Rahim W.M."/>
            <person name="Sadowsky M.J."/>
        </authorList>
    </citation>
    <scope>NUCLEOTIDE SEQUENCE [LARGE SCALE GENOMIC DNA]</scope>
    <source>
        <strain evidence="5 6">SM2</strain>
    </source>
</reference>
<sequence length="135" mass="15105">MNSKICSYSRAQAAKVTNVNAETIRYYETCGLLQPPARSAGGQRIYIEEHLQRLIFIRRSRELGFTLKEIKDLISLSDSSDRSCSQVRGLSAVHLRSIKAKIRDLKKMEKTLADMIKQCDANTTPTCPIIGALTS</sequence>
<name>A0A127M8P0_9GAMM</name>
<dbReference type="Gene3D" id="1.10.1660.10">
    <property type="match status" value="1"/>
</dbReference>
<evidence type="ECO:0000256" key="2">
    <source>
        <dbReference type="ARBA" id="ARBA00023125"/>
    </source>
</evidence>